<name>A0A926E5I5_9FIRM</name>
<evidence type="ECO:0000256" key="1">
    <source>
        <dbReference type="ARBA" id="ARBA00004651"/>
    </source>
</evidence>
<dbReference type="Pfam" id="PF02687">
    <property type="entry name" value="FtsX"/>
    <property type="match status" value="1"/>
</dbReference>
<feature type="domain" description="MacB-like periplasmic core" evidence="9">
    <location>
        <begin position="18"/>
        <end position="235"/>
    </location>
</feature>
<evidence type="ECO:0000259" key="9">
    <source>
        <dbReference type="Pfam" id="PF12704"/>
    </source>
</evidence>
<protein>
    <submittedName>
        <fullName evidence="10">ABC transporter permease</fullName>
    </submittedName>
</protein>
<dbReference type="InterPro" id="IPR025857">
    <property type="entry name" value="MacB_PCD"/>
</dbReference>
<comment type="similarity">
    <text evidence="6">Belongs to the ABC-4 integral membrane protein family.</text>
</comment>
<dbReference type="Pfam" id="PF12704">
    <property type="entry name" value="MacB_PCD"/>
    <property type="match status" value="1"/>
</dbReference>
<dbReference type="GO" id="GO:0005886">
    <property type="term" value="C:plasma membrane"/>
    <property type="evidence" value="ECO:0007669"/>
    <property type="project" value="UniProtKB-SubCell"/>
</dbReference>
<comment type="subcellular location">
    <subcellularLocation>
        <location evidence="1">Cell membrane</location>
        <topology evidence="1">Multi-pass membrane protein</topology>
    </subcellularLocation>
</comment>
<organism evidence="10 11">
    <name type="scientific">Fumia xinanensis</name>
    <dbReference type="NCBI Taxonomy" id="2763659"/>
    <lineage>
        <taxon>Bacteria</taxon>
        <taxon>Bacillati</taxon>
        <taxon>Bacillota</taxon>
        <taxon>Clostridia</taxon>
        <taxon>Eubacteriales</taxon>
        <taxon>Oscillospiraceae</taxon>
        <taxon>Fumia</taxon>
    </lineage>
</organism>
<gene>
    <name evidence="10" type="ORF">H8710_07590</name>
</gene>
<comment type="caution">
    <text evidence="10">The sequence shown here is derived from an EMBL/GenBank/DDBJ whole genome shotgun (WGS) entry which is preliminary data.</text>
</comment>
<evidence type="ECO:0000313" key="11">
    <source>
        <dbReference type="Proteomes" id="UP000610760"/>
    </source>
</evidence>
<dbReference type="Proteomes" id="UP000610760">
    <property type="component" value="Unassembled WGS sequence"/>
</dbReference>
<evidence type="ECO:0000256" key="6">
    <source>
        <dbReference type="ARBA" id="ARBA00038076"/>
    </source>
</evidence>
<feature type="transmembrane region" description="Helical" evidence="7">
    <location>
        <begin position="269"/>
        <end position="294"/>
    </location>
</feature>
<dbReference type="EMBL" id="JACRSV010000002">
    <property type="protein sequence ID" value="MBC8559925.1"/>
    <property type="molecule type" value="Genomic_DNA"/>
</dbReference>
<feature type="transmembrane region" description="Helical" evidence="7">
    <location>
        <begin position="20"/>
        <end position="38"/>
    </location>
</feature>
<evidence type="ECO:0000256" key="3">
    <source>
        <dbReference type="ARBA" id="ARBA00022692"/>
    </source>
</evidence>
<sequence length="393" mass="41729">MESLKSAWNNIFRQRSRSLLTVLGIAIGVFSVVLIGTISDIGKTVINNELSSMGIDGLAVSSSSSSGVTLSEEQLDAIKSSELVADATPLLFAYTDVYSRGEKEKTVIMGIDSNATDIISLTPLYGRLIDRADVKGYREVCVVDEAFAQSVYHRSNIVGKKIEVELEGKPVCFEVVGVVKTGGNLMQNMMGSYVPSFIYLPYSTQRVYTGTDDFDQIAVKLKKGEDTSAAQQVIGRLMDAELGGTETVKIENLSGYKKELNSVLSGVSAILGVIAGISLIVAGLSIMTVMLVSVNERTREIGIKKSIGASSGRIVREFMLEAFFLSLLGSAVGCLAGVFVGGAGSLLVGVGFAFNGSLIAVCVVFAVLTGVVFGVYPALKASRLKPAEALRRE</sequence>
<dbReference type="PANTHER" id="PTHR30572:SF4">
    <property type="entry name" value="ABC TRANSPORTER PERMEASE YTRF"/>
    <property type="match status" value="1"/>
</dbReference>
<dbReference type="PANTHER" id="PTHR30572">
    <property type="entry name" value="MEMBRANE COMPONENT OF TRANSPORTER-RELATED"/>
    <property type="match status" value="1"/>
</dbReference>
<dbReference type="GO" id="GO:0022857">
    <property type="term" value="F:transmembrane transporter activity"/>
    <property type="evidence" value="ECO:0007669"/>
    <property type="project" value="TreeGrafter"/>
</dbReference>
<keyword evidence="3 7" id="KW-0812">Transmembrane</keyword>
<reference evidence="10" key="1">
    <citation type="submission" date="2020-08" db="EMBL/GenBank/DDBJ databases">
        <title>Genome public.</title>
        <authorList>
            <person name="Liu C."/>
            <person name="Sun Q."/>
        </authorList>
    </citation>
    <scope>NUCLEOTIDE SEQUENCE</scope>
    <source>
        <strain evidence="10">NSJ-33</strain>
    </source>
</reference>
<keyword evidence="5 7" id="KW-0472">Membrane</keyword>
<proteinExistence type="inferred from homology"/>
<evidence type="ECO:0000256" key="7">
    <source>
        <dbReference type="SAM" id="Phobius"/>
    </source>
</evidence>
<evidence type="ECO:0000259" key="8">
    <source>
        <dbReference type="Pfam" id="PF02687"/>
    </source>
</evidence>
<evidence type="ECO:0000313" key="10">
    <source>
        <dbReference type="EMBL" id="MBC8559925.1"/>
    </source>
</evidence>
<evidence type="ECO:0000256" key="5">
    <source>
        <dbReference type="ARBA" id="ARBA00023136"/>
    </source>
</evidence>
<dbReference type="AlphaFoldDB" id="A0A926E5I5"/>
<keyword evidence="2" id="KW-1003">Cell membrane</keyword>
<keyword evidence="4 7" id="KW-1133">Transmembrane helix</keyword>
<dbReference type="InterPro" id="IPR003838">
    <property type="entry name" value="ABC3_permease_C"/>
</dbReference>
<accession>A0A926E5I5</accession>
<feature type="transmembrane region" description="Helical" evidence="7">
    <location>
        <begin position="358"/>
        <end position="379"/>
    </location>
</feature>
<dbReference type="InterPro" id="IPR050250">
    <property type="entry name" value="Macrolide_Exporter_MacB"/>
</dbReference>
<feature type="transmembrane region" description="Helical" evidence="7">
    <location>
        <begin position="323"/>
        <end position="352"/>
    </location>
</feature>
<dbReference type="RefSeq" id="WP_249294896.1">
    <property type="nucleotide sequence ID" value="NZ_JACRSV010000002.1"/>
</dbReference>
<feature type="domain" description="ABC3 transporter permease C-terminal" evidence="8">
    <location>
        <begin position="273"/>
        <end position="386"/>
    </location>
</feature>
<evidence type="ECO:0000256" key="4">
    <source>
        <dbReference type="ARBA" id="ARBA00022989"/>
    </source>
</evidence>
<keyword evidence="11" id="KW-1185">Reference proteome</keyword>
<evidence type="ECO:0000256" key="2">
    <source>
        <dbReference type="ARBA" id="ARBA00022475"/>
    </source>
</evidence>